<dbReference type="PANTHER" id="PTHR43731:SF26">
    <property type="entry name" value="RHOMBOID-LIKE PROTEIN 10, CHLOROPLASTIC"/>
    <property type="match status" value="1"/>
</dbReference>
<protein>
    <submittedName>
        <fullName evidence="7">Rhomboid protease GlpG</fullName>
    </submittedName>
</protein>
<keyword evidence="3 5" id="KW-1133">Transmembrane helix</keyword>
<dbReference type="InterPro" id="IPR050925">
    <property type="entry name" value="Rhomboid_protease_S54"/>
</dbReference>
<evidence type="ECO:0000313" key="8">
    <source>
        <dbReference type="Proteomes" id="UP001428290"/>
    </source>
</evidence>
<feature type="transmembrane region" description="Helical" evidence="5">
    <location>
        <begin position="32"/>
        <end position="52"/>
    </location>
</feature>
<evidence type="ECO:0000259" key="6">
    <source>
        <dbReference type="Pfam" id="PF01694"/>
    </source>
</evidence>
<feature type="transmembrane region" description="Helical" evidence="5">
    <location>
        <begin position="149"/>
        <end position="171"/>
    </location>
</feature>
<dbReference type="EMBL" id="BAABRU010000001">
    <property type="protein sequence ID" value="GAA5526546.1"/>
    <property type="molecule type" value="Genomic_DNA"/>
</dbReference>
<dbReference type="SUPFAM" id="SSF144091">
    <property type="entry name" value="Rhomboid-like"/>
    <property type="match status" value="1"/>
</dbReference>
<dbReference type="InterPro" id="IPR035952">
    <property type="entry name" value="Rhomboid-like_sf"/>
</dbReference>
<feature type="transmembrane region" description="Helical" evidence="5">
    <location>
        <begin position="183"/>
        <end position="200"/>
    </location>
</feature>
<evidence type="ECO:0000256" key="4">
    <source>
        <dbReference type="ARBA" id="ARBA00023136"/>
    </source>
</evidence>
<sequence>MQDPYSGYQPERVEYSPSQPVMVQLPSAPVRATWVFMAINVVMFVLCILKGMSVMGNARGDAFVLIELGAKWSPLMDMGGEWWRLLTATVLHGGIVHIGFNMYALYALGPTVERFYGSLRFSVIYLIAGIGGAWASYSFGNLTGPSIGASGAIFGLIGCLIGFFLSARSVLGDFARQNLRQMLGTAAINLIIGLSFSSVIDNYAHIGGMLMGLAVGYGLAPRLVYIADWFKPRIEAKAPSGLRWLSVVGAVGFILVATWFVHNQRMNDATSVALLENVYQAWLNAR</sequence>
<organism evidence="7 8">
    <name type="scientific">Herpetosiphon gulosus</name>
    <dbReference type="NCBI Taxonomy" id="1973496"/>
    <lineage>
        <taxon>Bacteria</taxon>
        <taxon>Bacillati</taxon>
        <taxon>Chloroflexota</taxon>
        <taxon>Chloroflexia</taxon>
        <taxon>Herpetosiphonales</taxon>
        <taxon>Herpetosiphonaceae</taxon>
        <taxon>Herpetosiphon</taxon>
    </lineage>
</organism>
<gene>
    <name evidence="7" type="primary">glpG</name>
    <name evidence="7" type="ORF">Hgul01_00319</name>
</gene>
<dbReference type="Proteomes" id="UP001428290">
    <property type="component" value="Unassembled WGS sequence"/>
</dbReference>
<feature type="transmembrane region" description="Helical" evidence="5">
    <location>
        <begin position="118"/>
        <end position="137"/>
    </location>
</feature>
<evidence type="ECO:0000313" key="7">
    <source>
        <dbReference type="EMBL" id="GAA5526546.1"/>
    </source>
</evidence>
<keyword evidence="2 5" id="KW-0812">Transmembrane</keyword>
<keyword evidence="7" id="KW-0378">Hydrolase</keyword>
<comment type="caution">
    <text evidence="7">The sequence shown here is derived from an EMBL/GenBank/DDBJ whole genome shotgun (WGS) entry which is preliminary data.</text>
</comment>
<dbReference type="InterPro" id="IPR022764">
    <property type="entry name" value="Peptidase_S54_rhomboid_dom"/>
</dbReference>
<dbReference type="RefSeq" id="WP_345720186.1">
    <property type="nucleotide sequence ID" value="NZ_BAABRU010000001.1"/>
</dbReference>
<dbReference type="PANTHER" id="PTHR43731">
    <property type="entry name" value="RHOMBOID PROTEASE"/>
    <property type="match status" value="1"/>
</dbReference>
<name>A0ABP9WTM3_9CHLR</name>
<dbReference type="GO" id="GO:0006508">
    <property type="term" value="P:proteolysis"/>
    <property type="evidence" value="ECO:0007669"/>
    <property type="project" value="UniProtKB-KW"/>
</dbReference>
<proteinExistence type="predicted"/>
<accession>A0ABP9WTM3</accession>
<feature type="transmembrane region" description="Helical" evidence="5">
    <location>
        <begin position="206"/>
        <end position="230"/>
    </location>
</feature>
<feature type="domain" description="Peptidase S54 rhomboid" evidence="6">
    <location>
        <begin position="80"/>
        <end position="220"/>
    </location>
</feature>
<evidence type="ECO:0000256" key="5">
    <source>
        <dbReference type="SAM" id="Phobius"/>
    </source>
</evidence>
<comment type="subcellular location">
    <subcellularLocation>
        <location evidence="1">Membrane</location>
        <topology evidence="1">Multi-pass membrane protein</topology>
    </subcellularLocation>
</comment>
<dbReference type="GO" id="GO:0008233">
    <property type="term" value="F:peptidase activity"/>
    <property type="evidence" value="ECO:0007669"/>
    <property type="project" value="UniProtKB-KW"/>
</dbReference>
<feature type="transmembrane region" description="Helical" evidence="5">
    <location>
        <begin position="242"/>
        <end position="261"/>
    </location>
</feature>
<evidence type="ECO:0000256" key="2">
    <source>
        <dbReference type="ARBA" id="ARBA00022692"/>
    </source>
</evidence>
<keyword evidence="7" id="KW-0645">Protease</keyword>
<dbReference type="Pfam" id="PF01694">
    <property type="entry name" value="Rhomboid"/>
    <property type="match status" value="1"/>
</dbReference>
<feature type="transmembrane region" description="Helical" evidence="5">
    <location>
        <begin position="82"/>
        <end position="106"/>
    </location>
</feature>
<reference evidence="7 8" key="1">
    <citation type="submission" date="2024-02" db="EMBL/GenBank/DDBJ databases">
        <title>Herpetosiphon gulosus NBRC 112829.</title>
        <authorList>
            <person name="Ichikawa N."/>
            <person name="Katano-Makiyama Y."/>
            <person name="Hidaka K."/>
        </authorList>
    </citation>
    <scope>NUCLEOTIDE SEQUENCE [LARGE SCALE GENOMIC DNA]</scope>
    <source>
        <strain evidence="7 8">NBRC 112829</strain>
    </source>
</reference>
<evidence type="ECO:0000256" key="1">
    <source>
        <dbReference type="ARBA" id="ARBA00004141"/>
    </source>
</evidence>
<dbReference type="Gene3D" id="1.20.1540.10">
    <property type="entry name" value="Rhomboid-like"/>
    <property type="match status" value="1"/>
</dbReference>
<keyword evidence="4 5" id="KW-0472">Membrane</keyword>
<keyword evidence="8" id="KW-1185">Reference proteome</keyword>
<evidence type="ECO:0000256" key="3">
    <source>
        <dbReference type="ARBA" id="ARBA00022989"/>
    </source>
</evidence>